<dbReference type="AlphaFoldDB" id="A0A8X6WAQ4"/>
<evidence type="ECO:0000313" key="1">
    <source>
        <dbReference type="EMBL" id="GFY30831.1"/>
    </source>
</evidence>
<comment type="caution">
    <text evidence="1">The sequence shown here is derived from an EMBL/GenBank/DDBJ whole genome shotgun (WGS) entry which is preliminary data.</text>
</comment>
<sequence>MGSPDPLLHGQDLTIDEFMYKQERGIEEPESLDPAQSENLMMIGVLIGCLSLTGNWL</sequence>
<accession>A0A8X6WAQ4</accession>
<protein>
    <submittedName>
        <fullName evidence="1">Uncharacterized protein</fullName>
    </submittedName>
</protein>
<proteinExistence type="predicted"/>
<gene>
    <name evidence="1" type="ORF">TNCV_3119911</name>
</gene>
<name>A0A8X6WAQ4_TRICX</name>
<keyword evidence="2" id="KW-1185">Reference proteome</keyword>
<reference evidence="1" key="1">
    <citation type="submission" date="2020-08" db="EMBL/GenBank/DDBJ databases">
        <title>Multicomponent nature underlies the extraordinary mechanical properties of spider dragline silk.</title>
        <authorList>
            <person name="Kono N."/>
            <person name="Nakamura H."/>
            <person name="Mori M."/>
            <person name="Yoshida Y."/>
            <person name="Ohtoshi R."/>
            <person name="Malay A.D."/>
            <person name="Moran D.A.P."/>
            <person name="Tomita M."/>
            <person name="Numata K."/>
            <person name="Arakawa K."/>
        </authorList>
    </citation>
    <scope>NUCLEOTIDE SEQUENCE</scope>
</reference>
<dbReference type="EMBL" id="BMAU01021394">
    <property type="protein sequence ID" value="GFY30831.1"/>
    <property type="molecule type" value="Genomic_DNA"/>
</dbReference>
<dbReference type="Proteomes" id="UP000887159">
    <property type="component" value="Unassembled WGS sequence"/>
</dbReference>
<organism evidence="1 2">
    <name type="scientific">Trichonephila clavipes</name>
    <name type="common">Golden silk orbweaver</name>
    <name type="synonym">Nephila clavipes</name>
    <dbReference type="NCBI Taxonomy" id="2585209"/>
    <lineage>
        <taxon>Eukaryota</taxon>
        <taxon>Metazoa</taxon>
        <taxon>Ecdysozoa</taxon>
        <taxon>Arthropoda</taxon>
        <taxon>Chelicerata</taxon>
        <taxon>Arachnida</taxon>
        <taxon>Araneae</taxon>
        <taxon>Araneomorphae</taxon>
        <taxon>Entelegynae</taxon>
        <taxon>Araneoidea</taxon>
        <taxon>Nephilidae</taxon>
        <taxon>Trichonephila</taxon>
    </lineage>
</organism>
<evidence type="ECO:0000313" key="2">
    <source>
        <dbReference type="Proteomes" id="UP000887159"/>
    </source>
</evidence>